<comment type="caution">
    <text evidence="4">The sequence shown here is derived from an EMBL/GenBank/DDBJ whole genome shotgun (WGS) entry which is preliminary data.</text>
</comment>
<dbReference type="Pfam" id="PF00583">
    <property type="entry name" value="Acetyltransf_1"/>
    <property type="match status" value="1"/>
</dbReference>
<dbReference type="SUPFAM" id="SSF55729">
    <property type="entry name" value="Acyl-CoA N-acyltransferases (Nat)"/>
    <property type="match status" value="1"/>
</dbReference>
<keyword evidence="2" id="KW-0012">Acyltransferase</keyword>
<evidence type="ECO:0000313" key="4">
    <source>
        <dbReference type="EMBL" id="RCW45241.1"/>
    </source>
</evidence>
<dbReference type="InterPro" id="IPR000182">
    <property type="entry name" value="GNAT_dom"/>
</dbReference>
<evidence type="ECO:0000313" key="5">
    <source>
        <dbReference type="Proteomes" id="UP000253495"/>
    </source>
</evidence>
<dbReference type="InterPro" id="IPR050832">
    <property type="entry name" value="Bact_Acetyltransf"/>
</dbReference>
<keyword evidence="5" id="KW-1185">Reference proteome</keyword>
<name>A0A368VTU9_9ACTN</name>
<dbReference type="GO" id="GO:0016747">
    <property type="term" value="F:acyltransferase activity, transferring groups other than amino-acyl groups"/>
    <property type="evidence" value="ECO:0007669"/>
    <property type="project" value="InterPro"/>
</dbReference>
<feature type="domain" description="N-acetyltransferase" evidence="3">
    <location>
        <begin position="34"/>
        <end position="185"/>
    </location>
</feature>
<dbReference type="Gene3D" id="3.40.630.30">
    <property type="match status" value="1"/>
</dbReference>
<sequence length="191" mass="21077">MGRVECGWLLRLGRELLQTVCVVDSLTGQPVPDITIEPEPIDSPEARWALDRYVADLNERFPGGFDTSRAAPPDPGDFVPPNGVFLLVRAEGETAGCGALRTESGGIAEIRRMWISPRLRGRGAGRRLLAALETHAREYGCSRVRLDTAAELEEARALYASAGYVEIDAYNENSYARHWFEKDVGRRSSVS</sequence>
<proteinExistence type="predicted"/>
<dbReference type="Proteomes" id="UP000253495">
    <property type="component" value="Unassembled WGS sequence"/>
</dbReference>
<evidence type="ECO:0000256" key="2">
    <source>
        <dbReference type="ARBA" id="ARBA00023315"/>
    </source>
</evidence>
<dbReference type="PROSITE" id="PS51186">
    <property type="entry name" value="GNAT"/>
    <property type="match status" value="1"/>
</dbReference>
<protein>
    <submittedName>
        <fullName evidence="4">Acetyltransferase (GNAT) family protein</fullName>
    </submittedName>
</protein>
<reference evidence="4 5" key="1">
    <citation type="submission" date="2018-07" db="EMBL/GenBank/DDBJ databases">
        <title>Genomic Encyclopedia of Type Strains, Phase III (KMG-III): the genomes of soil and plant-associated and newly described type strains.</title>
        <authorList>
            <person name="Whitman W."/>
        </authorList>
    </citation>
    <scope>NUCLEOTIDE SEQUENCE [LARGE SCALE GENOMIC DNA]</scope>
    <source>
        <strain evidence="4 5">CECT 8575</strain>
    </source>
</reference>
<evidence type="ECO:0000256" key="1">
    <source>
        <dbReference type="ARBA" id="ARBA00022679"/>
    </source>
</evidence>
<dbReference type="InterPro" id="IPR016181">
    <property type="entry name" value="Acyl_CoA_acyltransferase"/>
</dbReference>
<evidence type="ECO:0000259" key="3">
    <source>
        <dbReference type="PROSITE" id="PS51186"/>
    </source>
</evidence>
<dbReference type="PANTHER" id="PTHR43877:SF2">
    <property type="entry name" value="AMINOALKYLPHOSPHONATE N-ACETYLTRANSFERASE-RELATED"/>
    <property type="match status" value="1"/>
</dbReference>
<dbReference type="PANTHER" id="PTHR43877">
    <property type="entry name" value="AMINOALKYLPHOSPHONATE N-ACETYLTRANSFERASE-RELATED-RELATED"/>
    <property type="match status" value="1"/>
</dbReference>
<dbReference type="AlphaFoldDB" id="A0A368VTU9"/>
<keyword evidence="1 4" id="KW-0808">Transferase</keyword>
<gene>
    <name evidence="4" type="ORF">DFQ14_103208</name>
</gene>
<dbReference type="EMBL" id="QPJC01000003">
    <property type="protein sequence ID" value="RCW45241.1"/>
    <property type="molecule type" value="Genomic_DNA"/>
</dbReference>
<accession>A0A368VTU9</accession>
<organism evidence="4 5">
    <name type="scientific">Halopolyspora algeriensis</name>
    <dbReference type="NCBI Taxonomy" id="1500506"/>
    <lineage>
        <taxon>Bacteria</taxon>
        <taxon>Bacillati</taxon>
        <taxon>Actinomycetota</taxon>
        <taxon>Actinomycetes</taxon>
        <taxon>Actinomycetes incertae sedis</taxon>
        <taxon>Halopolyspora</taxon>
    </lineage>
</organism>